<gene>
    <name evidence="11" type="ORF">MSPICULIGERA_LOCUS20726</name>
</gene>
<dbReference type="Pfam" id="PF01565">
    <property type="entry name" value="FAD_binding_4"/>
    <property type="match status" value="1"/>
</dbReference>
<dbReference type="Proteomes" id="UP001177023">
    <property type="component" value="Unassembled WGS sequence"/>
</dbReference>
<accession>A0AA36D9K2</accession>
<dbReference type="AlphaFoldDB" id="A0AA36D9K2"/>
<dbReference type="PANTHER" id="PTHR11748:SF111">
    <property type="entry name" value="D-LACTATE DEHYDROGENASE, MITOCHONDRIAL-RELATED"/>
    <property type="match status" value="1"/>
</dbReference>
<keyword evidence="12" id="KW-1185">Reference proteome</keyword>
<dbReference type="InterPro" id="IPR036318">
    <property type="entry name" value="FAD-bd_PCMH-like_sf"/>
</dbReference>
<evidence type="ECO:0000256" key="6">
    <source>
        <dbReference type="ARBA" id="ARBA00022946"/>
    </source>
</evidence>
<dbReference type="PROSITE" id="PS51387">
    <property type="entry name" value="FAD_PCMH"/>
    <property type="match status" value="1"/>
</dbReference>
<dbReference type="SUPFAM" id="SSF55103">
    <property type="entry name" value="FAD-linked oxidases, C-terminal domain"/>
    <property type="match status" value="1"/>
</dbReference>
<dbReference type="PANTHER" id="PTHR11748">
    <property type="entry name" value="D-LACTATE DEHYDROGENASE"/>
    <property type="match status" value="1"/>
</dbReference>
<evidence type="ECO:0000256" key="2">
    <source>
        <dbReference type="ARBA" id="ARBA00004173"/>
    </source>
</evidence>
<dbReference type="GO" id="GO:0071949">
    <property type="term" value="F:FAD binding"/>
    <property type="evidence" value="ECO:0007669"/>
    <property type="project" value="InterPro"/>
</dbReference>
<dbReference type="GO" id="GO:1903457">
    <property type="term" value="P:lactate catabolic process"/>
    <property type="evidence" value="ECO:0007669"/>
    <property type="project" value="TreeGrafter"/>
</dbReference>
<evidence type="ECO:0000256" key="7">
    <source>
        <dbReference type="ARBA" id="ARBA00023002"/>
    </source>
</evidence>
<comment type="cofactor">
    <cofactor evidence="1">
        <name>FAD</name>
        <dbReference type="ChEBI" id="CHEBI:57692"/>
    </cofactor>
</comment>
<dbReference type="Gene3D" id="3.30.465.10">
    <property type="match status" value="1"/>
</dbReference>
<dbReference type="InterPro" id="IPR016166">
    <property type="entry name" value="FAD-bd_PCMH"/>
</dbReference>
<comment type="caution">
    <text evidence="11">The sequence shown here is derived from an EMBL/GenBank/DDBJ whole genome shotgun (WGS) entry which is preliminary data.</text>
</comment>
<dbReference type="FunFam" id="3.30.70.2740:FF:000001">
    <property type="entry name" value="D-lactate dehydrogenase mitochondrial"/>
    <property type="match status" value="1"/>
</dbReference>
<dbReference type="InterPro" id="IPR004113">
    <property type="entry name" value="FAD-bd_oxidored_4_C"/>
</dbReference>
<dbReference type="EMBL" id="CATQJA010002664">
    <property type="protein sequence ID" value="CAJ0582596.1"/>
    <property type="molecule type" value="Genomic_DNA"/>
</dbReference>
<sequence length="297" mass="31561">MDMHGMDEVTRVNVDDFDCSVQPGVTRGALDAHLKSTGLFFPVDPGADASLCGMAATGASGTTTVRYGTMKENVIAMQVSVQIEPLSSEFLDTAQVIACNAYSKLTLPEKPHLFLEFHGATDTEVTKQSATVGDICASNNGSAFAYSTELSQRQRLWKARHSAYYAALSMCPGKRGISTDVCVPISKLGEVVAATHEDLQTHGIFGPIVGHVGDGNFHVILACHDSDPEEKKKLQAFIDRLASRAISVGGTCTGEHGIGIGKRHLLEQEVGPGALNTMRVIKAALDPHGIMNPGKVV</sequence>
<comment type="subcellular location">
    <subcellularLocation>
        <location evidence="2">Mitochondrion</location>
    </subcellularLocation>
</comment>
<evidence type="ECO:0000256" key="3">
    <source>
        <dbReference type="ARBA" id="ARBA00008000"/>
    </source>
</evidence>
<comment type="similarity">
    <text evidence="3">Belongs to the FAD-binding oxidoreductase/transferase type 4 family.</text>
</comment>
<keyword evidence="5" id="KW-0274">FAD</keyword>
<dbReference type="InterPro" id="IPR006094">
    <property type="entry name" value="Oxid_FAD_bind_N"/>
</dbReference>
<dbReference type="GO" id="GO:0004458">
    <property type="term" value="F:D-lactate dehydrogenase (cytochrome) activity"/>
    <property type="evidence" value="ECO:0007669"/>
    <property type="project" value="UniProtKB-EC"/>
</dbReference>
<evidence type="ECO:0000259" key="10">
    <source>
        <dbReference type="PROSITE" id="PS51387"/>
    </source>
</evidence>
<dbReference type="Pfam" id="PF02913">
    <property type="entry name" value="FAD-oxidase_C"/>
    <property type="match status" value="1"/>
</dbReference>
<protein>
    <recommendedName>
        <fullName evidence="9">D-lactate dehydrogenase (cytochrome)</fullName>
        <ecNumber evidence="9">1.1.2.4</ecNumber>
    </recommendedName>
</protein>
<keyword evidence="4" id="KW-0285">Flavoprotein</keyword>
<organism evidence="11 12">
    <name type="scientific">Mesorhabditis spiculigera</name>
    <dbReference type="NCBI Taxonomy" id="96644"/>
    <lineage>
        <taxon>Eukaryota</taxon>
        <taxon>Metazoa</taxon>
        <taxon>Ecdysozoa</taxon>
        <taxon>Nematoda</taxon>
        <taxon>Chromadorea</taxon>
        <taxon>Rhabditida</taxon>
        <taxon>Rhabditina</taxon>
        <taxon>Rhabditomorpha</taxon>
        <taxon>Rhabditoidea</taxon>
        <taxon>Rhabditidae</taxon>
        <taxon>Mesorhabditinae</taxon>
        <taxon>Mesorhabditis</taxon>
    </lineage>
</organism>
<evidence type="ECO:0000313" key="11">
    <source>
        <dbReference type="EMBL" id="CAJ0582596.1"/>
    </source>
</evidence>
<evidence type="ECO:0000256" key="8">
    <source>
        <dbReference type="ARBA" id="ARBA00023128"/>
    </source>
</evidence>
<evidence type="ECO:0000313" key="12">
    <source>
        <dbReference type="Proteomes" id="UP001177023"/>
    </source>
</evidence>
<proteinExistence type="inferred from homology"/>
<dbReference type="InterPro" id="IPR016169">
    <property type="entry name" value="FAD-bd_PCMH_sub2"/>
</dbReference>
<evidence type="ECO:0000256" key="5">
    <source>
        <dbReference type="ARBA" id="ARBA00022827"/>
    </source>
</evidence>
<feature type="non-terminal residue" evidence="11">
    <location>
        <position position="297"/>
    </location>
</feature>
<name>A0AA36D9K2_9BILA</name>
<dbReference type="EC" id="1.1.2.4" evidence="9"/>
<evidence type="ECO:0000256" key="9">
    <source>
        <dbReference type="ARBA" id="ARBA00038897"/>
    </source>
</evidence>
<dbReference type="Gene3D" id="1.10.45.10">
    <property type="entry name" value="Vanillyl-alcohol Oxidase, Chain A, domain 4"/>
    <property type="match status" value="1"/>
</dbReference>
<dbReference type="InterPro" id="IPR016164">
    <property type="entry name" value="FAD-linked_Oxase-like_C"/>
</dbReference>
<keyword evidence="6" id="KW-0809">Transit peptide</keyword>
<dbReference type="GO" id="GO:0008720">
    <property type="term" value="F:D-lactate dehydrogenase (NAD+) activity"/>
    <property type="evidence" value="ECO:0007669"/>
    <property type="project" value="TreeGrafter"/>
</dbReference>
<evidence type="ECO:0000256" key="4">
    <source>
        <dbReference type="ARBA" id="ARBA00022630"/>
    </source>
</evidence>
<feature type="domain" description="FAD-binding PCMH-type" evidence="10">
    <location>
        <begin position="1"/>
        <end position="188"/>
    </location>
</feature>
<dbReference type="FunFam" id="1.10.45.10:FF:000001">
    <property type="entry name" value="D-lactate dehydrogenase mitochondrial"/>
    <property type="match status" value="1"/>
</dbReference>
<reference evidence="11" key="1">
    <citation type="submission" date="2023-06" db="EMBL/GenBank/DDBJ databases">
        <authorList>
            <person name="Delattre M."/>
        </authorList>
    </citation>
    <scope>NUCLEOTIDE SEQUENCE</scope>
    <source>
        <strain evidence="11">AF72</strain>
    </source>
</reference>
<keyword evidence="8" id="KW-0496">Mitochondrion</keyword>
<dbReference type="InterPro" id="IPR016171">
    <property type="entry name" value="Vanillyl_alc_oxidase_C-sub2"/>
</dbReference>
<evidence type="ECO:0000256" key="1">
    <source>
        <dbReference type="ARBA" id="ARBA00001974"/>
    </source>
</evidence>
<dbReference type="GO" id="GO:0005739">
    <property type="term" value="C:mitochondrion"/>
    <property type="evidence" value="ECO:0007669"/>
    <property type="project" value="UniProtKB-SubCell"/>
</dbReference>
<dbReference type="Gene3D" id="3.30.70.2740">
    <property type="match status" value="1"/>
</dbReference>
<dbReference type="SUPFAM" id="SSF56176">
    <property type="entry name" value="FAD-binding/transporter-associated domain-like"/>
    <property type="match status" value="1"/>
</dbReference>
<keyword evidence="7" id="KW-0560">Oxidoreductase</keyword>